<feature type="compositionally biased region" description="Pro residues" evidence="2">
    <location>
        <begin position="137"/>
        <end position="147"/>
    </location>
</feature>
<evidence type="ECO:0000313" key="4">
    <source>
        <dbReference type="EMBL" id="KAK6185722.1"/>
    </source>
</evidence>
<dbReference type="PANTHER" id="PTHR45999:SF6">
    <property type="entry name" value="MHD2 DOMAIN-CONTAINING PROTEIN"/>
    <property type="match status" value="1"/>
</dbReference>
<proteinExistence type="predicted"/>
<dbReference type="PROSITE" id="PS51259">
    <property type="entry name" value="MHD2"/>
    <property type="match status" value="1"/>
</dbReference>
<feature type="compositionally biased region" description="Polar residues" evidence="2">
    <location>
        <begin position="158"/>
        <end position="177"/>
    </location>
</feature>
<name>A0AAN8K070_PATCE</name>
<feature type="region of interest" description="Disordered" evidence="2">
    <location>
        <begin position="1465"/>
        <end position="1492"/>
    </location>
</feature>
<reference evidence="4 5" key="1">
    <citation type="submission" date="2024-01" db="EMBL/GenBank/DDBJ databases">
        <title>The genome of the rayed Mediterranean limpet Patella caerulea (Linnaeus, 1758).</title>
        <authorList>
            <person name="Anh-Thu Weber A."/>
            <person name="Halstead-Nussloch G."/>
        </authorList>
    </citation>
    <scope>NUCLEOTIDE SEQUENCE [LARGE SCALE GENOMIC DNA]</scope>
    <source>
        <strain evidence="4">AATW-2023a</strain>
        <tissue evidence="4">Whole specimen</tissue>
    </source>
</reference>
<dbReference type="GO" id="GO:0099503">
    <property type="term" value="C:secretory vesicle"/>
    <property type="evidence" value="ECO:0007669"/>
    <property type="project" value="TreeGrafter"/>
</dbReference>
<evidence type="ECO:0000256" key="2">
    <source>
        <dbReference type="SAM" id="MobiDB-lite"/>
    </source>
</evidence>
<accession>A0AAN8K070</accession>
<evidence type="ECO:0000313" key="5">
    <source>
        <dbReference type="Proteomes" id="UP001347796"/>
    </source>
</evidence>
<dbReference type="PANTHER" id="PTHR45999">
    <property type="entry name" value="UNC-13-4A, ISOFORM B"/>
    <property type="match status" value="1"/>
</dbReference>
<feature type="region of interest" description="Disordered" evidence="2">
    <location>
        <begin position="1526"/>
        <end position="1556"/>
    </location>
</feature>
<dbReference type="GO" id="GO:0006887">
    <property type="term" value="P:exocytosis"/>
    <property type="evidence" value="ECO:0007669"/>
    <property type="project" value="UniProtKB-KW"/>
</dbReference>
<evidence type="ECO:0000256" key="1">
    <source>
        <dbReference type="ARBA" id="ARBA00022483"/>
    </source>
</evidence>
<dbReference type="SUPFAM" id="SSF46785">
    <property type="entry name" value="Winged helix' DNA-binding domain"/>
    <property type="match status" value="1"/>
</dbReference>
<sequence>MFPTESSTVQLKPETVCQLVSDAEEQQWRQIEFTDHDESNIENDDLGKTVLRHGTGVKKINSYFSNLESRKYCLLLAGRKSTVGNFHLVNPNRSQEGDSVKIRGGEHELTNHLEPKELQTFKHAYLCATYPVLGAPDPPSPYTPSPVPSTSDTDTRKFSYNTSLSPSRPTTPYSLQDSGVEDQDEMAIIPTETLCELLQRSFNLTTAKYHQYEKIIMLSIHKKTAQKLLAEELIGQLTSLENNSNPFYNPHSFLTRNGYDIWQQQERNQVSEHLDKFWHFSLQFPSGHQESANMKKQSLHNDYCILLNKLLTYDTASKWEESDVEKPLYGLLSSASLRLLKEFGLRYGIGEQYRRIVYLKYLTEKFTFNIWFLHHIVCVLIGIYDMLPSNRGKLVIVREEYLMLENCVQCIIVQASKALTQMKTLFPNNQPRDGIGLLLELISLAHDVKAYLTSERKPDLKHFLYSRIQEIFKPAYEKHKMMAKTDLDQKREQKVCPKLLNILINDIRDEITDYKTNYQHTFERYFDITELAAQAFYLLLMKDIENFLEFEKKNKPMDISLLMLGLAYRLNQLDQDFSQYIPPTTQIWRTIFQGEVIQWAVAFKIHLQDLVLESIAGDKFTSKQLQVERPLSQISDVTNSRRSCSTSMMSITPSANSAFSSVPSSIRSSPCVKQNFARSNVIQELVVEPHLKIVSHQKFNTKYKYDTQSLNNSYADDNSDDNDEDKCLTFGTIRQASSLPDIIRSAKKLSFQKQLVKDNTYLSPEQLEKTNTNDRPEQLEKLDSSDKHYLDKSSADSRNIDGNSPTGQEFNLAASYQIPTSGCDSYVDSDEENIDYDDFMKSYDNTKEDGGNSPVSDTEDFSFPAISQVNRKVTRSRTNSKTGNPALSSGLFSRIYSAFFHPQFSDTSTLNTASVDDIGSAQTNTPDPKQQSDFLDSIASDFSNVTLPDLPNSEVILPISGSTIDILVLLQRNVYFVQMLCDIVYAPIQRDSQHVHELSTDTLFKLEFQQFKAKYDVYLRFLKSLRETMCLYADNMLCLDLCGTPLSLSKKLIGPKLVEHIQTREISGLVWGCRHQLSQTNVDCMEYVNKQTAYLCDRYEPITEQMCIRINNVHTIFTLMEYYEQRLLSAMKVGKEELFSDENQQLNRSGRDSQISVASSYSVIDSMSGCEEEQMFYKKISPGKKTKLNSYQSHVMSVLRAMVRLMAYRLNLFIKDALPLLLKLRLGGVSVITSLKPVTDFLSNYLSSLSEWLYKDCFTLVQEHLWIFIVENFEVEADKLKKEDTGSQKKAENLVQAITYLMKFMNNGENGIRKKLLLAQAEDVLLKLQLYTLSTIHLIALYITLTQKTDQPDYIKIEPAMSALLYKITSDLESKNKCFSGHVLVNWLIHHKSLIQKIDPVYKDGPFYREKAVDFCQKLLNLQILIDVDVDIEDRSITPSICSLEGIHYPGVTIFSQYQHSSSDFLTEEDENGDSDTPIPSPAKSPVSPAGSNTPIGCTDTNFYVDVQINPVQSLSKSPEIVCDKNVNDSTVHKHSTKAGKTESTDSTDNSTTKEDLNISFSSVEKSGEKCQPIVDAYHHEITNSYDKIQNPKVIPSTESSSRYTIKLPLLHSRKESECSSQRTSFTSTSSTGRVVQFCDKKNQFYRVAEAYVYGNHHFSMMDPNVFGDSFKGKIDLSETLTLAERCFLRKISPVTLLSILYSRRKQDTLAKSVIKQLPEHIVDEIKNNLDIPSNSCISS</sequence>
<feature type="region of interest" description="Disordered" evidence="2">
    <location>
        <begin position="137"/>
        <end position="179"/>
    </location>
</feature>
<dbReference type="Gene3D" id="1.10.10.10">
    <property type="entry name" value="Winged helix-like DNA-binding domain superfamily/Winged helix DNA-binding domain"/>
    <property type="match status" value="1"/>
</dbReference>
<comment type="caution">
    <text evidence="4">The sequence shown here is derived from an EMBL/GenBank/DDBJ whole genome shotgun (WGS) entry which is preliminary data.</text>
</comment>
<dbReference type="EMBL" id="JAZGQO010000006">
    <property type="protein sequence ID" value="KAK6185722.1"/>
    <property type="molecule type" value="Genomic_DNA"/>
</dbReference>
<feature type="compositionally biased region" description="Basic and acidic residues" evidence="2">
    <location>
        <begin position="766"/>
        <end position="799"/>
    </location>
</feature>
<keyword evidence="1" id="KW-0268">Exocytosis</keyword>
<dbReference type="Proteomes" id="UP001347796">
    <property type="component" value="Unassembled WGS sequence"/>
</dbReference>
<organism evidence="4 5">
    <name type="scientific">Patella caerulea</name>
    <name type="common">Rayed Mediterranean limpet</name>
    <dbReference type="NCBI Taxonomy" id="87958"/>
    <lineage>
        <taxon>Eukaryota</taxon>
        <taxon>Metazoa</taxon>
        <taxon>Spiralia</taxon>
        <taxon>Lophotrochozoa</taxon>
        <taxon>Mollusca</taxon>
        <taxon>Gastropoda</taxon>
        <taxon>Patellogastropoda</taxon>
        <taxon>Patelloidea</taxon>
        <taxon>Patellidae</taxon>
        <taxon>Patella</taxon>
    </lineage>
</organism>
<dbReference type="InterPro" id="IPR014772">
    <property type="entry name" value="Munc13_dom-2"/>
</dbReference>
<protein>
    <recommendedName>
        <fullName evidence="3">MHD2 domain-containing protein</fullName>
    </recommendedName>
</protein>
<evidence type="ECO:0000259" key="3">
    <source>
        <dbReference type="PROSITE" id="PS51259"/>
    </source>
</evidence>
<keyword evidence="5" id="KW-1185">Reference proteome</keyword>
<gene>
    <name evidence="4" type="ORF">SNE40_007894</name>
</gene>
<feature type="region of interest" description="Disordered" evidence="2">
    <location>
        <begin position="762"/>
        <end position="808"/>
    </location>
</feature>
<dbReference type="InterPro" id="IPR052095">
    <property type="entry name" value="UNC-13_domain"/>
</dbReference>
<dbReference type="InterPro" id="IPR036388">
    <property type="entry name" value="WH-like_DNA-bd_sf"/>
</dbReference>
<feature type="domain" description="MHD2" evidence="3">
    <location>
        <begin position="1232"/>
        <end position="1342"/>
    </location>
</feature>
<dbReference type="InterPro" id="IPR036390">
    <property type="entry name" value="WH_DNA-bd_sf"/>
</dbReference>